<keyword evidence="2" id="KW-1185">Reference proteome</keyword>
<dbReference type="AlphaFoldDB" id="A0A9D4CDR2"/>
<dbReference type="Proteomes" id="UP000828390">
    <property type="component" value="Unassembled WGS sequence"/>
</dbReference>
<organism evidence="1 2">
    <name type="scientific">Dreissena polymorpha</name>
    <name type="common">Zebra mussel</name>
    <name type="synonym">Mytilus polymorpha</name>
    <dbReference type="NCBI Taxonomy" id="45954"/>
    <lineage>
        <taxon>Eukaryota</taxon>
        <taxon>Metazoa</taxon>
        <taxon>Spiralia</taxon>
        <taxon>Lophotrochozoa</taxon>
        <taxon>Mollusca</taxon>
        <taxon>Bivalvia</taxon>
        <taxon>Autobranchia</taxon>
        <taxon>Heteroconchia</taxon>
        <taxon>Euheterodonta</taxon>
        <taxon>Imparidentia</taxon>
        <taxon>Neoheterodontei</taxon>
        <taxon>Myida</taxon>
        <taxon>Dreissenoidea</taxon>
        <taxon>Dreissenidae</taxon>
        <taxon>Dreissena</taxon>
    </lineage>
</organism>
<sequence>MWSHVPQTQLLLSTHYVVTCTADTASAEPHYVVPCTADSAPPEHALCGHMYRRLSFS</sequence>
<name>A0A9D4CDR2_DREPO</name>
<proteinExistence type="predicted"/>
<gene>
    <name evidence="1" type="ORF">DPMN_064757</name>
</gene>
<comment type="caution">
    <text evidence="1">The sequence shown here is derived from an EMBL/GenBank/DDBJ whole genome shotgun (WGS) entry which is preliminary data.</text>
</comment>
<dbReference type="EMBL" id="JAIWYP010000013">
    <property type="protein sequence ID" value="KAH3721809.1"/>
    <property type="molecule type" value="Genomic_DNA"/>
</dbReference>
<evidence type="ECO:0000313" key="1">
    <source>
        <dbReference type="EMBL" id="KAH3721809.1"/>
    </source>
</evidence>
<reference evidence="1" key="2">
    <citation type="submission" date="2020-11" db="EMBL/GenBank/DDBJ databases">
        <authorList>
            <person name="McCartney M.A."/>
            <person name="Auch B."/>
            <person name="Kono T."/>
            <person name="Mallez S."/>
            <person name="Becker A."/>
            <person name="Gohl D.M."/>
            <person name="Silverstein K.A.T."/>
            <person name="Koren S."/>
            <person name="Bechman K.B."/>
            <person name="Herman A."/>
            <person name="Abrahante J.E."/>
            <person name="Garbe J."/>
        </authorList>
    </citation>
    <scope>NUCLEOTIDE SEQUENCE</scope>
    <source>
        <strain evidence="1">Duluth1</strain>
        <tissue evidence="1">Whole animal</tissue>
    </source>
</reference>
<reference evidence="1" key="1">
    <citation type="journal article" date="2019" name="bioRxiv">
        <title>The Genome of the Zebra Mussel, Dreissena polymorpha: A Resource for Invasive Species Research.</title>
        <authorList>
            <person name="McCartney M.A."/>
            <person name="Auch B."/>
            <person name="Kono T."/>
            <person name="Mallez S."/>
            <person name="Zhang Y."/>
            <person name="Obille A."/>
            <person name="Becker A."/>
            <person name="Abrahante J.E."/>
            <person name="Garbe J."/>
            <person name="Badalamenti J.P."/>
            <person name="Herman A."/>
            <person name="Mangelson H."/>
            <person name="Liachko I."/>
            <person name="Sullivan S."/>
            <person name="Sone E.D."/>
            <person name="Koren S."/>
            <person name="Silverstein K.A.T."/>
            <person name="Beckman K.B."/>
            <person name="Gohl D.M."/>
        </authorList>
    </citation>
    <scope>NUCLEOTIDE SEQUENCE</scope>
    <source>
        <strain evidence="1">Duluth1</strain>
        <tissue evidence="1">Whole animal</tissue>
    </source>
</reference>
<accession>A0A9D4CDR2</accession>
<protein>
    <submittedName>
        <fullName evidence="1">Uncharacterized protein</fullName>
    </submittedName>
</protein>
<evidence type="ECO:0000313" key="2">
    <source>
        <dbReference type="Proteomes" id="UP000828390"/>
    </source>
</evidence>